<name>A0A0G3GUR9_9CORY</name>
<accession>A0A0G3GUR9</accession>
<evidence type="ECO:0000313" key="1">
    <source>
        <dbReference type="EMBL" id="AKK04926.1"/>
    </source>
</evidence>
<reference evidence="1 2" key="1">
    <citation type="journal article" date="2015" name="Genome Announc.">
        <title>Complete Genome Sequence of the Type Strain Corynebacterium mustelae DSM 45274, Isolated from Various Tissues of a Male Ferret with Lethal Sepsis.</title>
        <authorList>
            <person name="Ruckert C."/>
            <person name="Eimer J."/>
            <person name="Winkler A."/>
            <person name="Tauch A."/>
        </authorList>
    </citation>
    <scope>NUCLEOTIDE SEQUENCE [LARGE SCALE GENOMIC DNA]</scope>
    <source>
        <strain evidence="1 2">DSM 45274</strain>
    </source>
</reference>
<sequence>MKIDQYWGTYFGESADSATFVRYLDVKPEVVSATEIFTDLGLDLLKGNFTESGCHATIGEEEFSFDSAFRVILDLSVLLIESKSVGRFNLARIGGARSRMMRIDPTPKENVQITQALKYFSLMPEAFAVAEEFDEDQLYELGNLCEEIRHQLD</sequence>
<dbReference type="KEGG" id="cmv:CMUST_02910"/>
<dbReference type="AlphaFoldDB" id="A0A0G3GUR9"/>
<dbReference type="EMBL" id="CP011542">
    <property type="protein sequence ID" value="AKK04926.1"/>
    <property type="molecule type" value="Genomic_DNA"/>
</dbReference>
<keyword evidence="2" id="KW-1185">Reference proteome</keyword>
<gene>
    <name evidence="1" type="ORF">CMUST_02910</name>
</gene>
<protein>
    <submittedName>
        <fullName evidence="1">Immunity protein 41</fullName>
    </submittedName>
</protein>
<dbReference type="RefSeq" id="WP_047261252.1">
    <property type="nucleotide sequence ID" value="NZ_CP011542.1"/>
</dbReference>
<dbReference type="PATRIC" id="fig|571915.4.peg.615"/>
<dbReference type="Proteomes" id="UP000035199">
    <property type="component" value="Chromosome"/>
</dbReference>
<evidence type="ECO:0000313" key="2">
    <source>
        <dbReference type="Proteomes" id="UP000035199"/>
    </source>
</evidence>
<organism evidence="1 2">
    <name type="scientific">Corynebacterium mustelae</name>
    <dbReference type="NCBI Taxonomy" id="571915"/>
    <lineage>
        <taxon>Bacteria</taxon>
        <taxon>Bacillati</taxon>
        <taxon>Actinomycetota</taxon>
        <taxon>Actinomycetes</taxon>
        <taxon>Mycobacteriales</taxon>
        <taxon>Corynebacteriaceae</taxon>
        <taxon>Corynebacterium</taxon>
    </lineage>
</organism>
<dbReference type="InterPro" id="IPR028276">
    <property type="entry name" value="Imm68"/>
</dbReference>
<proteinExistence type="predicted"/>
<dbReference type="OrthoDB" id="4413479at2"/>
<dbReference type="Pfam" id="PF15583">
    <property type="entry name" value="Imm68"/>
    <property type="match status" value="1"/>
</dbReference>
<reference evidence="2" key="2">
    <citation type="submission" date="2015-05" db="EMBL/GenBank/DDBJ databases">
        <title>Complete genome sequence of Corynebacterium mustelae DSM 45274, isolated from various tissues of a male ferret with lethal sepsis.</title>
        <authorList>
            <person name="Ruckert C."/>
            <person name="Albersmeier A."/>
            <person name="Winkler A."/>
            <person name="Tauch A."/>
        </authorList>
    </citation>
    <scope>NUCLEOTIDE SEQUENCE [LARGE SCALE GENOMIC DNA]</scope>
    <source>
        <strain evidence="2">DSM 45274</strain>
    </source>
</reference>